<accession>A0ABQ9GVL8</accession>
<dbReference type="InterPro" id="IPR036397">
    <property type="entry name" value="RNaseH_sf"/>
</dbReference>
<reference evidence="2 3" key="1">
    <citation type="submission" date="2023-02" db="EMBL/GenBank/DDBJ databases">
        <title>LHISI_Scaffold_Assembly.</title>
        <authorList>
            <person name="Stuart O.P."/>
            <person name="Cleave R."/>
            <person name="Magrath M.J.L."/>
            <person name="Mikheyev A.S."/>
        </authorList>
    </citation>
    <scope>NUCLEOTIDE SEQUENCE [LARGE SCALE GENOMIC DNA]</scope>
    <source>
        <strain evidence="2">Daus_M_001</strain>
        <tissue evidence="2">Leg muscle</tissue>
    </source>
</reference>
<protein>
    <submittedName>
        <fullName evidence="2">Uncharacterized protein</fullName>
    </submittedName>
</protein>
<name>A0ABQ9GVL8_9NEOP</name>
<feature type="region of interest" description="Disordered" evidence="1">
    <location>
        <begin position="690"/>
        <end position="712"/>
    </location>
</feature>
<proteinExistence type="predicted"/>
<evidence type="ECO:0000313" key="3">
    <source>
        <dbReference type="Proteomes" id="UP001159363"/>
    </source>
</evidence>
<dbReference type="EMBL" id="JARBHB010000009">
    <property type="protein sequence ID" value="KAJ8876063.1"/>
    <property type="molecule type" value="Genomic_DNA"/>
</dbReference>
<sequence>MFSCVAESRAMYILITAPRLSAEQSTTLSACANQKRGNREPLQHSTCMLNSFRQYTYITDNYDTTGVPPLRDVLSWMAKLDTSLQDAGISTRLAMLSSRVSRADLRRRCSPRVVVPKDTSVDLCFTAFGVGPLVFVRGSINTQAYCNILDNEMLPTLWRFYGMNPCYFQDDNARCHVSRATMQWYADNNVRRLDWPAQTLDHNSIVHLWDELYRRVRARQARPKSIAQLMEWLQEERRRIPVDVLQTLVESMPDRVAAVIAARGTPVNTPSLYLAPLIASAPRQRSVNPWCGFESRARNSVLRSLHFRSCRSVKGYVGPKVFSTINTDCHTWPRNATPVPTIPVKEAICKFTKLNNHISETESDIRTFETKFNELLADSAYSGATVAGRLACSPPTKAIRVQSPVGPLRIFAHGNRARVFEISSLTHFAYSGSQSEIITTHTHGGTRSVFGNASMFSRKKIKLELGDQIWMYRKLVDPIAPPVQELHTRGAELQQLTCQVVASVQGSDRRPGEDPVMIWVEGPEWETGLRHLLSRMVKVYTVLSRMIMLLLKSGGKIKTGLKENFGRALKSAHFAFLRKRPEYFCELVRMKVYGSLTLSAARCVDFRVHVTTTAAHLERCQNEPAYGCRSINSIALWSWCCETLFRPAPRTQYFNTMGCREGWFVERWSVVTYLVEFSVYMLAGVTRQGGGGTRGCAGASQRTGSTNTNTRECQPRRLEHAHNKHARTHTHTHTYAGGSSRVMISRATHTRPSLQPHSRACLSLSSRRSFLRCSQGERRLLRCV</sequence>
<evidence type="ECO:0000256" key="1">
    <source>
        <dbReference type="SAM" id="MobiDB-lite"/>
    </source>
</evidence>
<dbReference type="Gene3D" id="3.30.420.10">
    <property type="entry name" value="Ribonuclease H-like superfamily/Ribonuclease H"/>
    <property type="match status" value="1"/>
</dbReference>
<comment type="caution">
    <text evidence="2">The sequence shown here is derived from an EMBL/GenBank/DDBJ whole genome shotgun (WGS) entry which is preliminary data.</text>
</comment>
<keyword evidence="3" id="KW-1185">Reference proteome</keyword>
<evidence type="ECO:0000313" key="2">
    <source>
        <dbReference type="EMBL" id="KAJ8876063.1"/>
    </source>
</evidence>
<dbReference type="Proteomes" id="UP001159363">
    <property type="component" value="Chromosome 8"/>
</dbReference>
<gene>
    <name evidence="2" type="ORF">PR048_023971</name>
</gene>
<organism evidence="2 3">
    <name type="scientific">Dryococelus australis</name>
    <dbReference type="NCBI Taxonomy" id="614101"/>
    <lineage>
        <taxon>Eukaryota</taxon>
        <taxon>Metazoa</taxon>
        <taxon>Ecdysozoa</taxon>
        <taxon>Arthropoda</taxon>
        <taxon>Hexapoda</taxon>
        <taxon>Insecta</taxon>
        <taxon>Pterygota</taxon>
        <taxon>Neoptera</taxon>
        <taxon>Polyneoptera</taxon>
        <taxon>Phasmatodea</taxon>
        <taxon>Verophasmatodea</taxon>
        <taxon>Anareolatae</taxon>
        <taxon>Phasmatidae</taxon>
        <taxon>Eurycanthinae</taxon>
        <taxon>Dryococelus</taxon>
    </lineage>
</organism>
<feature type="compositionally biased region" description="Polar residues" evidence="1">
    <location>
        <begin position="700"/>
        <end position="712"/>
    </location>
</feature>